<sequence length="165" mass="18641">MIPITCDASGGPIRAVLVDTQHYKRVIFRTAQGSRKQSLCCGPVVPTQDFNGSLSAQFVTDNLQQRWHVPHPRAWQKTTPFRGKTCVPEISSAKQLFRVHVAIGDTHVFCKRQRDGDPEQNVSVQSVHYVPTRHPWVQNEFLLTTTYCKRSTCLVAQLPSTVTRI</sequence>
<dbReference type="EMBL" id="MU274928">
    <property type="protein sequence ID" value="KAI0085742.1"/>
    <property type="molecule type" value="Genomic_DNA"/>
</dbReference>
<organism evidence="1 2">
    <name type="scientific">Irpex rosettiformis</name>
    <dbReference type="NCBI Taxonomy" id="378272"/>
    <lineage>
        <taxon>Eukaryota</taxon>
        <taxon>Fungi</taxon>
        <taxon>Dikarya</taxon>
        <taxon>Basidiomycota</taxon>
        <taxon>Agaricomycotina</taxon>
        <taxon>Agaricomycetes</taxon>
        <taxon>Polyporales</taxon>
        <taxon>Irpicaceae</taxon>
        <taxon>Irpex</taxon>
    </lineage>
</organism>
<evidence type="ECO:0000313" key="2">
    <source>
        <dbReference type="Proteomes" id="UP001055072"/>
    </source>
</evidence>
<name>A0ACB8TUP0_9APHY</name>
<protein>
    <submittedName>
        <fullName evidence="1">Uncharacterized protein</fullName>
    </submittedName>
</protein>
<evidence type="ECO:0000313" key="1">
    <source>
        <dbReference type="EMBL" id="KAI0085742.1"/>
    </source>
</evidence>
<keyword evidence="2" id="KW-1185">Reference proteome</keyword>
<comment type="caution">
    <text evidence="1">The sequence shown here is derived from an EMBL/GenBank/DDBJ whole genome shotgun (WGS) entry which is preliminary data.</text>
</comment>
<gene>
    <name evidence="1" type="ORF">BDY19DRAFT_908744</name>
</gene>
<proteinExistence type="predicted"/>
<dbReference type="Proteomes" id="UP001055072">
    <property type="component" value="Unassembled WGS sequence"/>
</dbReference>
<accession>A0ACB8TUP0</accession>
<reference evidence="1" key="1">
    <citation type="journal article" date="2021" name="Environ. Microbiol.">
        <title>Gene family expansions and transcriptome signatures uncover fungal adaptations to wood decay.</title>
        <authorList>
            <person name="Hage H."/>
            <person name="Miyauchi S."/>
            <person name="Viragh M."/>
            <person name="Drula E."/>
            <person name="Min B."/>
            <person name="Chaduli D."/>
            <person name="Navarro D."/>
            <person name="Favel A."/>
            <person name="Norest M."/>
            <person name="Lesage-Meessen L."/>
            <person name="Balint B."/>
            <person name="Merenyi Z."/>
            <person name="de Eugenio L."/>
            <person name="Morin E."/>
            <person name="Martinez A.T."/>
            <person name="Baldrian P."/>
            <person name="Stursova M."/>
            <person name="Martinez M.J."/>
            <person name="Novotny C."/>
            <person name="Magnuson J.K."/>
            <person name="Spatafora J.W."/>
            <person name="Maurice S."/>
            <person name="Pangilinan J."/>
            <person name="Andreopoulos W."/>
            <person name="LaButti K."/>
            <person name="Hundley H."/>
            <person name="Na H."/>
            <person name="Kuo A."/>
            <person name="Barry K."/>
            <person name="Lipzen A."/>
            <person name="Henrissat B."/>
            <person name="Riley R."/>
            <person name="Ahrendt S."/>
            <person name="Nagy L.G."/>
            <person name="Grigoriev I.V."/>
            <person name="Martin F."/>
            <person name="Rosso M.N."/>
        </authorList>
    </citation>
    <scope>NUCLEOTIDE SEQUENCE</scope>
    <source>
        <strain evidence="1">CBS 384.51</strain>
    </source>
</reference>